<name>A0ABY4MXD2_9MICO</name>
<feature type="domain" description="HNH nuclease" evidence="2">
    <location>
        <begin position="352"/>
        <end position="404"/>
    </location>
</feature>
<accession>A0ABY4MXD2</accession>
<dbReference type="SMART" id="SM00507">
    <property type="entry name" value="HNHc"/>
    <property type="match status" value="1"/>
</dbReference>
<evidence type="ECO:0000256" key="1">
    <source>
        <dbReference type="SAM" id="MobiDB-lite"/>
    </source>
</evidence>
<feature type="region of interest" description="Disordered" evidence="1">
    <location>
        <begin position="219"/>
        <end position="243"/>
    </location>
</feature>
<dbReference type="GO" id="GO:0004519">
    <property type="term" value="F:endonuclease activity"/>
    <property type="evidence" value="ECO:0007669"/>
    <property type="project" value="UniProtKB-KW"/>
</dbReference>
<evidence type="ECO:0000313" key="3">
    <source>
        <dbReference type="EMBL" id="UQN14757.1"/>
    </source>
</evidence>
<dbReference type="InterPro" id="IPR003615">
    <property type="entry name" value="HNH_nuc"/>
</dbReference>
<organism evidence="3">
    <name type="scientific">Gulosibacter sediminis</name>
    <dbReference type="NCBI Taxonomy" id="1729695"/>
    <lineage>
        <taxon>Bacteria</taxon>
        <taxon>Bacillati</taxon>
        <taxon>Actinomycetota</taxon>
        <taxon>Actinomycetes</taxon>
        <taxon>Micrococcales</taxon>
        <taxon>Microbacteriaceae</taxon>
        <taxon>Gulosibacter</taxon>
    </lineage>
</organism>
<gene>
    <name evidence="3" type="ORF">M3M28_12045</name>
</gene>
<keyword evidence="3" id="KW-0540">Nuclease</keyword>
<dbReference type="CDD" id="cd00085">
    <property type="entry name" value="HNHc"/>
    <property type="match status" value="1"/>
</dbReference>
<keyword evidence="3" id="KW-0378">Hydrolase</keyword>
<sequence>MDMSAPANSEQLDASMQLLVDAFSASHVQRARLDAQDIRILAMAYAVAEQRTALSAPFRSAPTSSQEFTWNLRSAMGEFGAEVRASDQLLMNKAHHAYRLMCDFGEFWEALNTGEIDHGHTRAVVRHATSLEEDQLAEYSKLVLDYAREHTAPQTDRFASKCAARLTAAKFEEAHALEREQRRVVIEHGEQGMSTLWAYLPTVEASIIDDLLTQQARALSSSKGEDTSAGEGEAVDGDAAEVDDYEDTRTMDQKRADLLCDTLITATPQQILEGEAKGKPRVTASVSIVIPIMSLLDNPDLDCDVATVNGMSPISGPVALDWARNAPHLMRILTDPITGHVVTVDSRMPDASLKRFLRARDVHCRFPGCRRPAERCDIDHTIAVEHGGPTSQPNLGHLCRRHHVQKHERPWQLRQLPNGDYVWITPGGKVVTTKPEPPGPKFDPPPF</sequence>
<dbReference type="Gene3D" id="1.10.30.50">
    <property type="match status" value="1"/>
</dbReference>
<reference evidence="3" key="1">
    <citation type="submission" date="2022-05" db="EMBL/GenBank/DDBJ databases">
        <title>Complete genome sequence of toluene-degrading Gulosibacter sediminis strain ACHW.36C.</title>
        <authorList>
            <person name="Wai A.C."/>
            <person name="Lai G.K."/>
            <person name="Griffin S.D."/>
            <person name="Leung F.C."/>
        </authorList>
    </citation>
    <scope>NUCLEOTIDE SEQUENCE [LARGE SCALE GENOMIC DNA]</scope>
    <source>
        <strain evidence="3">ACHW.36C</strain>
    </source>
</reference>
<keyword evidence="3" id="KW-0255">Endonuclease</keyword>
<proteinExistence type="predicted"/>
<evidence type="ECO:0000259" key="2">
    <source>
        <dbReference type="SMART" id="SM00507"/>
    </source>
</evidence>
<protein>
    <submittedName>
        <fullName evidence="3">HNH endonuclease</fullName>
    </submittedName>
</protein>
<dbReference type="EMBL" id="CP097160">
    <property type="protein sequence ID" value="UQN14757.1"/>
    <property type="molecule type" value="Genomic_DNA"/>
</dbReference>
<feature type="compositionally biased region" description="Acidic residues" evidence="1">
    <location>
        <begin position="233"/>
        <end position="243"/>
    </location>
</feature>